<evidence type="ECO:0000313" key="5">
    <source>
        <dbReference type="Proteomes" id="UP000609346"/>
    </source>
</evidence>
<keyword evidence="5" id="KW-1185">Reference proteome</keyword>
<reference evidence="4 5" key="1">
    <citation type="submission" date="2020-09" db="EMBL/GenBank/DDBJ databases">
        <title>Paenibacillus sp. strain PR3 16S rRNA gene Genome sequencing and assembly.</title>
        <authorList>
            <person name="Kim J."/>
        </authorList>
    </citation>
    <scope>NUCLEOTIDE SEQUENCE [LARGE SCALE GENOMIC DNA]</scope>
    <source>
        <strain evidence="4 5">PR3</strain>
    </source>
</reference>
<name>A0ABR8MT62_9BACL</name>
<feature type="transmembrane region" description="Helical" evidence="2">
    <location>
        <begin position="271"/>
        <end position="292"/>
    </location>
</feature>
<dbReference type="RefSeq" id="WP_191203418.1">
    <property type="nucleotide sequence ID" value="NZ_JACXZA010000002.1"/>
</dbReference>
<feature type="domain" description="Protein-glutamine gamma-glutamyltransferase-like C-terminal" evidence="3">
    <location>
        <begin position="367"/>
        <end position="433"/>
    </location>
</feature>
<keyword evidence="2" id="KW-0472">Membrane</keyword>
<feature type="transmembrane region" description="Helical" evidence="2">
    <location>
        <begin position="146"/>
        <end position="166"/>
    </location>
</feature>
<feature type="transmembrane region" description="Helical" evidence="2">
    <location>
        <begin position="122"/>
        <end position="140"/>
    </location>
</feature>
<dbReference type="EMBL" id="JACXZA010000002">
    <property type="protein sequence ID" value="MBD3919151.1"/>
    <property type="molecule type" value="Genomic_DNA"/>
</dbReference>
<evidence type="ECO:0000256" key="1">
    <source>
        <dbReference type="SAM" id="MobiDB-lite"/>
    </source>
</evidence>
<dbReference type="Proteomes" id="UP000609346">
    <property type="component" value="Unassembled WGS sequence"/>
</dbReference>
<feature type="transmembrane region" description="Helical" evidence="2">
    <location>
        <begin position="93"/>
        <end position="110"/>
    </location>
</feature>
<gene>
    <name evidence="4" type="ORF">H8B09_10325</name>
</gene>
<keyword evidence="2" id="KW-0812">Transmembrane</keyword>
<comment type="caution">
    <text evidence="4">The sequence shown here is derived from an EMBL/GenBank/DDBJ whole genome shotgun (WGS) entry which is preliminary data.</text>
</comment>
<keyword evidence="2" id="KW-1133">Transmembrane helix</keyword>
<evidence type="ECO:0000259" key="3">
    <source>
        <dbReference type="Pfam" id="PF13559"/>
    </source>
</evidence>
<dbReference type="InterPro" id="IPR025403">
    <property type="entry name" value="TgpA-like_C"/>
</dbReference>
<evidence type="ECO:0000256" key="2">
    <source>
        <dbReference type="SAM" id="Phobius"/>
    </source>
</evidence>
<proteinExistence type="predicted"/>
<accession>A0ABR8MT62</accession>
<feature type="transmembrane region" description="Helical" evidence="2">
    <location>
        <begin position="195"/>
        <end position="214"/>
    </location>
</feature>
<sequence length="442" mass="50959">MMNRNARWSIGLRMLARACFLTLLLLPAIVALALYAIPSEERVLWIALLPLVHLAGDAISRLLSKWRRWIPETLIVVFVLAYVYYRFGLTGEGILTAVLYGLFMIQGTIRPANGQMLSFHQFYFISSFFAYLIITFWYRSDTEHESYVWLMNIGGMLTLVLCLFIFNNSNMNKESYSDSSSGAPISRSIVRQNRVLVTIVAIIALLVTSISWIGDMVSRLFDSLTALLRRLFATSSEDPQRATPPEQDPPNNLVVEPPSDPSWFMELLEKIFMFVGGILSVLLVIWLVYTLLRKVPFIARLVEQWLQRLSRKERMTATDVGYEDEIEQVEHERGSSRLRRWSASMFKGRTEDMWDKLPDNAARIRDLYRTALLRRERHGYSAKPQLTPRETAVELQHNQGHAPSLPQPLVDLYERARYSSSAIDTREAEQAREMEQQQGKKR</sequence>
<organism evidence="4 5">
    <name type="scientific">Paenibacillus terricola</name>
    <dbReference type="NCBI Taxonomy" id="2763503"/>
    <lineage>
        <taxon>Bacteria</taxon>
        <taxon>Bacillati</taxon>
        <taxon>Bacillota</taxon>
        <taxon>Bacilli</taxon>
        <taxon>Bacillales</taxon>
        <taxon>Paenibacillaceae</taxon>
        <taxon>Paenibacillus</taxon>
    </lineage>
</organism>
<feature type="compositionally biased region" description="Basic and acidic residues" evidence="1">
    <location>
        <begin position="424"/>
        <end position="435"/>
    </location>
</feature>
<evidence type="ECO:0000313" key="4">
    <source>
        <dbReference type="EMBL" id="MBD3919151.1"/>
    </source>
</evidence>
<protein>
    <submittedName>
        <fullName evidence="4">DUF4129 domain-containing protein</fullName>
    </submittedName>
</protein>
<dbReference type="Pfam" id="PF13559">
    <property type="entry name" value="DUF4129"/>
    <property type="match status" value="1"/>
</dbReference>
<feature type="region of interest" description="Disordered" evidence="1">
    <location>
        <begin position="379"/>
        <end position="442"/>
    </location>
</feature>